<evidence type="ECO:0000256" key="1">
    <source>
        <dbReference type="SAM" id="MobiDB-lite"/>
    </source>
</evidence>
<feature type="region of interest" description="Disordered" evidence="1">
    <location>
        <begin position="153"/>
        <end position="175"/>
    </location>
</feature>
<dbReference type="Proteomes" id="UP001177670">
    <property type="component" value="Unassembled WGS sequence"/>
</dbReference>
<feature type="region of interest" description="Disordered" evidence="1">
    <location>
        <begin position="55"/>
        <end position="91"/>
    </location>
</feature>
<accession>A0AA40FSE5</accession>
<gene>
    <name evidence="2" type="ORF">K0M31_007155</name>
</gene>
<comment type="caution">
    <text evidence="2">The sequence shown here is derived from an EMBL/GenBank/DDBJ whole genome shotgun (WGS) entry which is preliminary data.</text>
</comment>
<organism evidence="2 3">
    <name type="scientific">Melipona bicolor</name>
    <dbReference type="NCBI Taxonomy" id="60889"/>
    <lineage>
        <taxon>Eukaryota</taxon>
        <taxon>Metazoa</taxon>
        <taxon>Ecdysozoa</taxon>
        <taxon>Arthropoda</taxon>
        <taxon>Hexapoda</taxon>
        <taxon>Insecta</taxon>
        <taxon>Pterygota</taxon>
        <taxon>Neoptera</taxon>
        <taxon>Endopterygota</taxon>
        <taxon>Hymenoptera</taxon>
        <taxon>Apocrita</taxon>
        <taxon>Aculeata</taxon>
        <taxon>Apoidea</taxon>
        <taxon>Anthophila</taxon>
        <taxon>Apidae</taxon>
        <taxon>Melipona</taxon>
    </lineage>
</organism>
<dbReference type="EMBL" id="JAHYIQ010000019">
    <property type="protein sequence ID" value="KAK1124131.1"/>
    <property type="molecule type" value="Genomic_DNA"/>
</dbReference>
<sequence>MRRITTSAEVQRVRVTAAAVLRVGFRCRRSSLARRCSSVGISPIRLPKIRLSTRVSEYRDRRGTTEETRRPPTPAKRADEGAPLRKDESPIPLISALRNEKNAPLSLRSGEKTVAIGGSTAELLPTRRHLVAETALRTRHYGVRHHTQLLCVPSPRPPTTVKTTKPAKRSARSPA</sequence>
<keyword evidence="3" id="KW-1185">Reference proteome</keyword>
<name>A0AA40FSE5_9HYME</name>
<feature type="compositionally biased region" description="Basic residues" evidence="1">
    <location>
        <begin position="165"/>
        <end position="175"/>
    </location>
</feature>
<feature type="compositionally biased region" description="Basic and acidic residues" evidence="1">
    <location>
        <begin position="56"/>
        <end position="89"/>
    </location>
</feature>
<evidence type="ECO:0000313" key="3">
    <source>
        <dbReference type="Proteomes" id="UP001177670"/>
    </source>
</evidence>
<reference evidence="2" key="1">
    <citation type="submission" date="2021-10" db="EMBL/GenBank/DDBJ databases">
        <title>Melipona bicolor Genome sequencing and assembly.</title>
        <authorList>
            <person name="Araujo N.S."/>
            <person name="Arias M.C."/>
        </authorList>
    </citation>
    <scope>NUCLEOTIDE SEQUENCE</scope>
    <source>
        <strain evidence="2">USP_2M_L1-L4_2017</strain>
        <tissue evidence="2">Whole body</tissue>
    </source>
</reference>
<protein>
    <submittedName>
        <fullName evidence="2">Uncharacterized protein</fullName>
    </submittedName>
</protein>
<evidence type="ECO:0000313" key="2">
    <source>
        <dbReference type="EMBL" id="KAK1124131.1"/>
    </source>
</evidence>
<dbReference type="AlphaFoldDB" id="A0AA40FSE5"/>
<proteinExistence type="predicted"/>